<evidence type="ECO:0000313" key="7">
    <source>
        <dbReference type="Proteomes" id="UP000281975"/>
    </source>
</evidence>
<feature type="transmembrane region" description="Helical" evidence="5">
    <location>
        <begin position="92"/>
        <end position="118"/>
    </location>
</feature>
<proteinExistence type="predicted"/>
<reference evidence="6 7" key="1">
    <citation type="submission" date="2018-10" db="EMBL/GenBank/DDBJ databases">
        <title>Genomic Encyclopedia of Type Strains, Phase IV (KMG-IV): sequencing the most valuable type-strain genomes for metagenomic binning, comparative biology and taxonomic classification.</title>
        <authorList>
            <person name="Goeker M."/>
        </authorList>
    </citation>
    <scope>NUCLEOTIDE SEQUENCE [LARGE SCALE GENOMIC DNA]</scope>
    <source>
        <strain evidence="6 7">DSM 23229</strain>
    </source>
</reference>
<dbReference type="GO" id="GO:0034755">
    <property type="term" value="P:iron ion transmembrane transport"/>
    <property type="evidence" value="ECO:0007669"/>
    <property type="project" value="TreeGrafter"/>
</dbReference>
<comment type="caution">
    <text evidence="6">The sequence shown here is derived from an EMBL/GenBank/DDBJ whole genome shotgun (WGS) entry which is preliminary data.</text>
</comment>
<evidence type="ECO:0000313" key="6">
    <source>
        <dbReference type="EMBL" id="RKR04465.1"/>
    </source>
</evidence>
<dbReference type="GO" id="GO:0005384">
    <property type="term" value="F:manganese ion transmembrane transporter activity"/>
    <property type="evidence" value="ECO:0007669"/>
    <property type="project" value="TreeGrafter"/>
</dbReference>
<dbReference type="Proteomes" id="UP000281975">
    <property type="component" value="Unassembled WGS sequence"/>
</dbReference>
<gene>
    <name evidence="6" type="ORF">C7446_1674</name>
</gene>
<dbReference type="GO" id="GO:0005886">
    <property type="term" value="C:plasma membrane"/>
    <property type="evidence" value="ECO:0007669"/>
    <property type="project" value="TreeGrafter"/>
</dbReference>
<dbReference type="PANTHER" id="PTHR11706">
    <property type="entry name" value="SOLUTE CARRIER PROTEIN FAMILY 11 MEMBER"/>
    <property type="match status" value="1"/>
</dbReference>
<keyword evidence="2 5" id="KW-0812">Transmembrane</keyword>
<feature type="transmembrane region" description="Helical" evidence="5">
    <location>
        <begin position="150"/>
        <end position="170"/>
    </location>
</feature>
<dbReference type="Pfam" id="PF01566">
    <property type="entry name" value="Nramp"/>
    <property type="match status" value="1"/>
</dbReference>
<feature type="transmembrane region" description="Helical" evidence="5">
    <location>
        <begin position="124"/>
        <end position="143"/>
    </location>
</feature>
<dbReference type="OrthoDB" id="9787548at2"/>
<feature type="transmembrane region" description="Helical" evidence="5">
    <location>
        <begin position="190"/>
        <end position="213"/>
    </location>
</feature>
<feature type="transmembrane region" description="Helical" evidence="5">
    <location>
        <begin position="388"/>
        <end position="407"/>
    </location>
</feature>
<feature type="transmembrane region" description="Helical" evidence="5">
    <location>
        <begin position="233"/>
        <end position="253"/>
    </location>
</feature>
<dbReference type="EMBL" id="RBIN01000004">
    <property type="protein sequence ID" value="RKR04465.1"/>
    <property type="molecule type" value="Genomic_DNA"/>
</dbReference>
<evidence type="ECO:0000256" key="2">
    <source>
        <dbReference type="ARBA" id="ARBA00022692"/>
    </source>
</evidence>
<dbReference type="RefSeq" id="WP_121172614.1">
    <property type="nucleotide sequence ID" value="NZ_RBIN01000004.1"/>
</dbReference>
<comment type="subcellular location">
    <subcellularLocation>
        <location evidence="1">Membrane</location>
        <topology evidence="1">Multi-pass membrane protein</topology>
    </subcellularLocation>
</comment>
<feature type="transmembrane region" description="Helical" evidence="5">
    <location>
        <begin position="329"/>
        <end position="348"/>
    </location>
</feature>
<protein>
    <submittedName>
        <fullName evidence="6">Mn2+/Fe2+ NRAMP family transporter</fullName>
    </submittedName>
</protein>
<dbReference type="InterPro" id="IPR001046">
    <property type="entry name" value="NRAMP_fam"/>
</dbReference>
<keyword evidence="4 5" id="KW-0472">Membrane</keyword>
<dbReference type="AlphaFoldDB" id="A0A420WXJ5"/>
<evidence type="ECO:0000256" key="4">
    <source>
        <dbReference type="ARBA" id="ARBA00023136"/>
    </source>
</evidence>
<organism evidence="6 7">
    <name type="scientific">Kushneria sinocarnis</name>
    <dbReference type="NCBI Taxonomy" id="595502"/>
    <lineage>
        <taxon>Bacteria</taxon>
        <taxon>Pseudomonadati</taxon>
        <taxon>Pseudomonadota</taxon>
        <taxon>Gammaproteobacteria</taxon>
        <taxon>Oceanospirillales</taxon>
        <taxon>Halomonadaceae</taxon>
        <taxon>Kushneria</taxon>
    </lineage>
</organism>
<keyword evidence="7" id="KW-1185">Reference proteome</keyword>
<feature type="transmembrane region" description="Helical" evidence="5">
    <location>
        <begin position="282"/>
        <end position="308"/>
    </location>
</feature>
<name>A0A420WXJ5_9GAMM</name>
<dbReference type="GO" id="GO:0015086">
    <property type="term" value="F:cadmium ion transmembrane transporter activity"/>
    <property type="evidence" value="ECO:0007669"/>
    <property type="project" value="TreeGrafter"/>
</dbReference>
<evidence type="ECO:0000256" key="1">
    <source>
        <dbReference type="ARBA" id="ARBA00004141"/>
    </source>
</evidence>
<accession>A0A420WXJ5</accession>
<keyword evidence="3 5" id="KW-1133">Transmembrane helix</keyword>
<feature type="transmembrane region" description="Helical" evidence="5">
    <location>
        <begin position="354"/>
        <end position="376"/>
    </location>
</feature>
<sequence>MSQVSGSEAQAPTRWSIVGPGLVVAATGVGAGDLLAALVAGQRYGLTFIWAIALGVVLKFALNEGVGRYTLGTGRTILEGIHSLGRWASGYFGVYTLIWGFSYGAAATSSCALAMSALIPAIPFWGWAVLHGLAGCVLVLTNTYQRFERLVTALVGLMFITVVGSALLVLPRLGDIMATGLPTLPDGSLLYALGLIGGVGGSITMASYGYWLVAKGWKSDSHIRIMRLDCLSAYVITGIFCLAMLVMGAAILYGTDMTVSGQQGVVTFAGALGNQLHPVVRLLFLIGFWAASFTSVLGVWNGVSWLWADFIRLMRQRDVTREVLNTTGAYRFYVLWLTFPPMLLHLLGKPVLLVIVYGALGAIFMPFLAIVLMVLLNSDRIEAPLRSSWRSNLVLTLSLVLFAVLMGNELLGMG</sequence>
<dbReference type="NCBIfam" id="NF037982">
    <property type="entry name" value="Nramp_1"/>
    <property type="match status" value="2"/>
</dbReference>
<dbReference type="PANTHER" id="PTHR11706:SF3">
    <property type="entry name" value="METAL ION TRANSPORT PROTEIN"/>
    <property type="match status" value="1"/>
</dbReference>
<evidence type="ECO:0000256" key="5">
    <source>
        <dbReference type="SAM" id="Phobius"/>
    </source>
</evidence>
<evidence type="ECO:0000256" key="3">
    <source>
        <dbReference type="ARBA" id="ARBA00022989"/>
    </source>
</evidence>
<feature type="transmembrane region" description="Helical" evidence="5">
    <location>
        <begin position="44"/>
        <end position="62"/>
    </location>
</feature>